<organism evidence="1 2">
    <name type="scientific">Desulfobacca acetoxidans (strain ATCC 700848 / DSM 11109 / ASRB2)</name>
    <dbReference type="NCBI Taxonomy" id="880072"/>
    <lineage>
        <taxon>Bacteria</taxon>
        <taxon>Pseudomonadati</taxon>
        <taxon>Thermodesulfobacteriota</taxon>
        <taxon>Desulfobaccia</taxon>
        <taxon>Desulfobaccales</taxon>
        <taxon>Desulfobaccaceae</taxon>
        <taxon>Desulfobacca</taxon>
    </lineage>
</organism>
<dbReference type="SUPFAM" id="SSF143011">
    <property type="entry name" value="RelE-like"/>
    <property type="match status" value="1"/>
</dbReference>
<dbReference type="Gene3D" id="3.30.2310.20">
    <property type="entry name" value="RelE-like"/>
    <property type="match status" value="1"/>
</dbReference>
<gene>
    <name evidence="1" type="ordered locus">Desac_1670</name>
</gene>
<reference evidence="1 2" key="1">
    <citation type="journal article" date="2011" name="Stand. Genomic Sci.">
        <title>Complete genome sequence of the acetate-degrading sulfate reducer Desulfobacca acetoxidans type strain (ASRB2).</title>
        <authorList>
            <person name="Goker M."/>
            <person name="Teshima H."/>
            <person name="Lapidus A."/>
            <person name="Nolan M."/>
            <person name="Lucas S."/>
            <person name="Hammon N."/>
            <person name="Deshpande S."/>
            <person name="Cheng J.F."/>
            <person name="Tapia R."/>
            <person name="Han C."/>
            <person name="Goodwin L."/>
            <person name="Pitluck S."/>
            <person name="Huntemann M."/>
            <person name="Liolios K."/>
            <person name="Ivanova N."/>
            <person name="Pagani I."/>
            <person name="Mavromatis K."/>
            <person name="Ovchinikova G."/>
            <person name="Pati A."/>
            <person name="Chen A."/>
            <person name="Palaniappan K."/>
            <person name="Land M."/>
            <person name="Hauser L."/>
            <person name="Brambilla E.M."/>
            <person name="Rohde M."/>
            <person name="Spring S."/>
            <person name="Detter J.C."/>
            <person name="Woyke T."/>
            <person name="Bristow J."/>
            <person name="Eisen J.A."/>
            <person name="Markowitz V."/>
            <person name="Hugenholtz P."/>
            <person name="Kyrpides N.C."/>
            <person name="Klenk H.P."/>
        </authorList>
    </citation>
    <scope>NUCLEOTIDE SEQUENCE [LARGE SCALE GENOMIC DNA]</scope>
    <source>
        <strain evidence="2">ATCC 700848 / DSM 11109 / ASRB2</strain>
    </source>
</reference>
<dbReference type="OrthoDB" id="163524at2"/>
<dbReference type="HOGENOM" id="CLU_3024659_0_0_7"/>
<name>F2NJK5_DESAR</name>
<dbReference type="KEGG" id="dao:Desac_1670"/>
<dbReference type="STRING" id="880072.Desac_1670"/>
<reference evidence="2" key="2">
    <citation type="submission" date="2011-03" db="EMBL/GenBank/DDBJ databases">
        <title>The complete genome of Desulfobacca acetoxidans DSM 11109.</title>
        <authorList>
            <consortium name="US DOE Joint Genome Institute (JGI-PGF)"/>
            <person name="Lucas S."/>
            <person name="Copeland A."/>
            <person name="Lapidus A."/>
            <person name="Bruce D."/>
            <person name="Goodwin L."/>
            <person name="Pitluck S."/>
            <person name="Peters L."/>
            <person name="Kyrpides N."/>
            <person name="Mavromatis K."/>
            <person name="Ivanova N."/>
            <person name="Ovchinnikova G."/>
            <person name="Teshima H."/>
            <person name="Detter J.C."/>
            <person name="Han C."/>
            <person name="Land M."/>
            <person name="Hauser L."/>
            <person name="Markowitz V."/>
            <person name="Cheng J.-F."/>
            <person name="Hugenholtz P."/>
            <person name="Woyke T."/>
            <person name="Wu D."/>
            <person name="Spring S."/>
            <person name="Schueler E."/>
            <person name="Brambilla E."/>
            <person name="Klenk H.-P."/>
            <person name="Eisen J.A."/>
        </authorList>
    </citation>
    <scope>NUCLEOTIDE SEQUENCE [LARGE SCALE GENOMIC DNA]</scope>
    <source>
        <strain evidence="2">ATCC 700848 / DSM 11109 / ASRB2</strain>
    </source>
</reference>
<protein>
    <submittedName>
        <fullName evidence="1">Plasmid stabilization system</fullName>
    </submittedName>
</protein>
<evidence type="ECO:0000313" key="1">
    <source>
        <dbReference type="EMBL" id="AEB09517.1"/>
    </source>
</evidence>
<evidence type="ECO:0000313" key="2">
    <source>
        <dbReference type="Proteomes" id="UP000000483"/>
    </source>
</evidence>
<accession>F2NJK5</accession>
<keyword evidence="2" id="KW-1185">Reference proteome</keyword>
<dbReference type="InterPro" id="IPR035093">
    <property type="entry name" value="RelE/ParE_toxin_dom_sf"/>
</dbReference>
<dbReference type="EMBL" id="CP002629">
    <property type="protein sequence ID" value="AEB09517.1"/>
    <property type="molecule type" value="Genomic_DNA"/>
</dbReference>
<sequence>MIWRIKYTRTFLKELTVLDEEVRQPIENIAFGEQIKTDPFLSGKVKKLKGSCPAC</sequence>
<dbReference type="Proteomes" id="UP000000483">
    <property type="component" value="Chromosome"/>
</dbReference>
<dbReference type="AlphaFoldDB" id="F2NJK5"/>
<proteinExistence type="predicted"/>